<evidence type="ECO:0000313" key="2">
    <source>
        <dbReference type="Proteomes" id="UP000193560"/>
    </source>
</evidence>
<accession>A0A1X2IW06</accession>
<keyword evidence="2" id="KW-1185">Reference proteome</keyword>
<protein>
    <recommendedName>
        <fullName evidence="3">HAT C-terminal dimerisation domain-containing protein</fullName>
    </recommendedName>
</protein>
<organism evidence="1 2">
    <name type="scientific">Absidia repens</name>
    <dbReference type="NCBI Taxonomy" id="90262"/>
    <lineage>
        <taxon>Eukaryota</taxon>
        <taxon>Fungi</taxon>
        <taxon>Fungi incertae sedis</taxon>
        <taxon>Mucoromycota</taxon>
        <taxon>Mucoromycotina</taxon>
        <taxon>Mucoromycetes</taxon>
        <taxon>Mucorales</taxon>
        <taxon>Cunninghamellaceae</taxon>
        <taxon>Absidia</taxon>
    </lineage>
</organism>
<dbReference type="PANTHER" id="PTHR34396:SF25">
    <property type="entry name" value="BOUNDARY ELEMENT ASSOCIATED FACTOR"/>
    <property type="match status" value="1"/>
</dbReference>
<dbReference type="GO" id="GO:1990837">
    <property type="term" value="F:sequence-specific double-stranded DNA binding"/>
    <property type="evidence" value="ECO:0007669"/>
    <property type="project" value="TreeGrafter"/>
</dbReference>
<proteinExistence type="predicted"/>
<dbReference type="GO" id="GO:0006357">
    <property type="term" value="P:regulation of transcription by RNA polymerase II"/>
    <property type="evidence" value="ECO:0007669"/>
    <property type="project" value="TreeGrafter"/>
</dbReference>
<gene>
    <name evidence="1" type="ORF">BCR42DRAFT_132177</name>
</gene>
<evidence type="ECO:0008006" key="3">
    <source>
        <dbReference type="Google" id="ProtNLM"/>
    </source>
</evidence>
<sequence length="150" mass="17586">MLCMENNRLFTVNCTNKSTSGQWKHLKAKYYEIYKTIKDVDDKVQPTIDEIFQRQFTFDSDKFNVLLAEWLVSDDQSFNVVQSPFFKSLLSYLNPSVAVPTAVTMRTQIISNFNNNRSNFISQLHLVDSKILYQSLWTCGRLLTIFHLWV</sequence>
<dbReference type="GO" id="GO:0005634">
    <property type="term" value="C:nucleus"/>
    <property type="evidence" value="ECO:0007669"/>
    <property type="project" value="TreeGrafter"/>
</dbReference>
<dbReference type="Proteomes" id="UP000193560">
    <property type="component" value="Unassembled WGS sequence"/>
</dbReference>
<reference evidence="1 2" key="1">
    <citation type="submission" date="2016-07" db="EMBL/GenBank/DDBJ databases">
        <title>Pervasive Adenine N6-methylation of Active Genes in Fungi.</title>
        <authorList>
            <consortium name="DOE Joint Genome Institute"/>
            <person name="Mondo S.J."/>
            <person name="Dannebaum R.O."/>
            <person name="Kuo R.C."/>
            <person name="Labutti K."/>
            <person name="Haridas S."/>
            <person name="Kuo A."/>
            <person name="Salamov A."/>
            <person name="Ahrendt S.R."/>
            <person name="Lipzen A."/>
            <person name="Sullivan W."/>
            <person name="Andreopoulos W.B."/>
            <person name="Clum A."/>
            <person name="Lindquist E."/>
            <person name="Daum C."/>
            <person name="Ramamoorthy G.K."/>
            <person name="Gryganskyi A."/>
            <person name="Culley D."/>
            <person name="Magnuson J.K."/>
            <person name="James T.Y."/>
            <person name="O'Malley M.A."/>
            <person name="Stajich J.E."/>
            <person name="Spatafora J.W."/>
            <person name="Visel A."/>
            <person name="Grigoriev I.V."/>
        </authorList>
    </citation>
    <scope>NUCLEOTIDE SEQUENCE [LARGE SCALE GENOMIC DNA]</scope>
    <source>
        <strain evidence="1 2">NRRL 1336</strain>
    </source>
</reference>
<dbReference type="PANTHER" id="PTHR34396">
    <property type="entry name" value="OS03G0264950 PROTEIN-RELATED"/>
    <property type="match status" value="1"/>
</dbReference>
<comment type="caution">
    <text evidence="1">The sequence shown here is derived from an EMBL/GenBank/DDBJ whole genome shotgun (WGS) entry which is preliminary data.</text>
</comment>
<evidence type="ECO:0000313" key="1">
    <source>
        <dbReference type="EMBL" id="ORZ23249.1"/>
    </source>
</evidence>
<dbReference type="EMBL" id="MCGE01000003">
    <property type="protein sequence ID" value="ORZ23249.1"/>
    <property type="molecule type" value="Genomic_DNA"/>
</dbReference>
<dbReference type="AlphaFoldDB" id="A0A1X2IW06"/>
<name>A0A1X2IW06_9FUNG</name>
<dbReference type="STRING" id="90262.A0A1X2IW06"/>
<dbReference type="OrthoDB" id="2423312at2759"/>
<dbReference type="InterPro" id="IPR053031">
    <property type="entry name" value="Cuticle_assoc_protein"/>
</dbReference>